<evidence type="ECO:0000313" key="2">
    <source>
        <dbReference type="EMBL" id="KZV56484.1"/>
    </source>
</evidence>
<reference evidence="2 3" key="1">
    <citation type="journal article" date="2015" name="Proc. Natl. Acad. Sci. U.S.A.">
        <title>The resurrection genome of Boea hygrometrica: A blueprint for survival of dehydration.</title>
        <authorList>
            <person name="Xiao L."/>
            <person name="Yang G."/>
            <person name="Zhang L."/>
            <person name="Yang X."/>
            <person name="Zhao S."/>
            <person name="Ji Z."/>
            <person name="Zhou Q."/>
            <person name="Hu M."/>
            <person name="Wang Y."/>
            <person name="Chen M."/>
            <person name="Xu Y."/>
            <person name="Jin H."/>
            <person name="Xiao X."/>
            <person name="Hu G."/>
            <person name="Bao F."/>
            <person name="Hu Y."/>
            <person name="Wan P."/>
            <person name="Li L."/>
            <person name="Deng X."/>
            <person name="Kuang T."/>
            <person name="Xiang C."/>
            <person name="Zhu J.K."/>
            <person name="Oliver M.J."/>
            <person name="He Y."/>
        </authorList>
    </citation>
    <scope>NUCLEOTIDE SEQUENCE [LARGE SCALE GENOMIC DNA]</scope>
    <source>
        <strain evidence="3">cv. XS01</strain>
    </source>
</reference>
<dbReference type="Proteomes" id="UP000250235">
    <property type="component" value="Unassembled WGS sequence"/>
</dbReference>
<organism evidence="2 3">
    <name type="scientific">Dorcoceras hygrometricum</name>
    <dbReference type="NCBI Taxonomy" id="472368"/>
    <lineage>
        <taxon>Eukaryota</taxon>
        <taxon>Viridiplantae</taxon>
        <taxon>Streptophyta</taxon>
        <taxon>Embryophyta</taxon>
        <taxon>Tracheophyta</taxon>
        <taxon>Spermatophyta</taxon>
        <taxon>Magnoliopsida</taxon>
        <taxon>eudicotyledons</taxon>
        <taxon>Gunneridae</taxon>
        <taxon>Pentapetalae</taxon>
        <taxon>asterids</taxon>
        <taxon>lamiids</taxon>
        <taxon>Lamiales</taxon>
        <taxon>Gesneriaceae</taxon>
        <taxon>Didymocarpoideae</taxon>
        <taxon>Trichosporeae</taxon>
        <taxon>Loxocarpinae</taxon>
        <taxon>Dorcoceras</taxon>
    </lineage>
</organism>
<feature type="compositionally biased region" description="Basic and acidic residues" evidence="1">
    <location>
        <begin position="82"/>
        <end position="98"/>
    </location>
</feature>
<dbReference type="EMBL" id="KQ988195">
    <property type="protein sequence ID" value="KZV56484.1"/>
    <property type="molecule type" value="Genomic_DNA"/>
</dbReference>
<feature type="compositionally biased region" description="Basic and acidic residues" evidence="1">
    <location>
        <begin position="30"/>
        <end position="39"/>
    </location>
</feature>
<evidence type="ECO:0000256" key="1">
    <source>
        <dbReference type="SAM" id="MobiDB-lite"/>
    </source>
</evidence>
<accession>A0A2Z7DB47</accession>
<feature type="region of interest" description="Disordered" evidence="1">
    <location>
        <begin position="26"/>
        <end position="98"/>
    </location>
</feature>
<protein>
    <submittedName>
        <fullName evidence="2">Actin superfamily</fullName>
    </submittedName>
</protein>
<keyword evidence="3" id="KW-1185">Reference proteome</keyword>
<gene>
    <name evidence="2" type="ORF">F511_44166</name>
</gene>
<proteinExistence type="predicted"/>
<evidence type="ECO:0000313" key="3">
    <source>
        <dbReference type="Proteomes" id="UP000250235"/>
    </source>
</evidence>
<dbReference type="AlphaFoldDB" id="A0A2Z7DB47"/>
<name>A0A2Z7DB47_9LAMI</name>
<sequence length="141" mass="15645">MRQAVAQPWARRATIVRQPVAQFYFSSRPPMRDPVRHSGEGGGNSRPSLAQQLRGLLRDAAPTSSRQRHASPRNARPALACDEARFPSREISDHRMPPCEKEAPAFASLVRPARKSRALMRARERGAAARGGGRWPCRNLG</sequence>